<organism evidence="1 2">
    <name type="scientific">Muricomes intestini</name>
    <dbReference type="NCBI Taxonomy" id="1796634"/>
    <lineage>
        <taxon>Bacteria</taxon>
        <taxon>Bacillati</taxon>
        <taxon>Bacillota</taxon>
        <taxon>Clostridia</taxon>
        <taxon>Lachnospirales</taxon>
        <taxon>Lachnospiraceae</taxon>
        <taxon>Muricomes</taxon>
    </lineage>
</organism>
<keyword evidence="2" id="KW-1185">Reference proteome</keyword>
<gene>
    <name evidence="1" type="ORF">EDD59_12343</name>
</gene>
<dbReference type="AlphaFoldDB" id="A0A4R3K2Q3"/>
<comment type="caution">
    <text evidence="1">The sequence shown here is derived from an EMBL/GenBank/DDBJ whole genome shotgun (WGS) entry which is preliminary data.</text>
</comment>
<dbReference type="EMBL" id="SLZZ01000023">
    <property type="protein sequence ID" value="TCS76659.1"/>
    <property type="molecule type" value="Genomic_DNA"/>
</dbReference>
<accession>A0A4R3K2Q3</accession>
<evidence type="ECO:0000313" key="2">
    <source>
        <dbReference type="Proteomes" id="UP000295726"/>
    </source>
</evidence>
<name>A0A4R3K2Q3_9FIRM</name>
<protein>
    <recommendedName>
        <fullName evidence="3">Glyoxalase</fullName>
    </recommendedName>
</protein>
<proteinExistence type="predicted"/>
<evidence type="ECO:0008006" key="3">
    <source>
        <dbReference type="Google" id="ProtNLM"/>
    </source>
</evidence>
<dbReference type="Proteomes" id="UP000295726">
    <property type="component" value="Unassembled WGS sequence"/>
</dbReference>
<dbReference type="OrthoDB" id="1766650at2"/>
<sequence>MNEFDEECLLTFLEKQGQLFDEPVAGTLEEAEAFLEDCMAVVVDSLREVREYFEESGVDVDNMSDEELEDASEVFALTGDKYLIVEG</sequence>
<reference evidence="1 2" key="1">
    <citation type="submission" date="2019-03" db="EMBL/GenBank/DDBJ databases">
        <title>Genomic Encyclopedia of Type Strains, Phase IV (KMG-IV): sequencing the most valuable type-strain genomes for metagenomic binning, comparative biology and taxonomic classification.</title>
        <authorList>
            <person name="Goeker M."/>
        </authorList>
    </citation>
    <scope>NUCLEOTIDE SEQUENCE [LARGE SCALE GENOMIC DNA]</scope>
    <source>
        <strain evidence="1 2">DSM 29489</strain>
    </source>
</reference>
<evidence type="ECO:0000313" key="1">
    <source>
        <dbReference type="EMBL" id="TCS76659.1"/>
    </source>
</evidence>
<dbReference type="RefSeq" id="WP_132382865.1">
    <property type="nucleotide sequence ID" value="NZ_DAIPCY010000090.1"/>
</dbReference>